<dbReference type="Proteomes" id="UP000230002">
    <property type="component" value="Unassembled WGS sequence"/>
</dbReference>
<evidence type="ECO:0000259" key="2">
    <source>
        <dbReference type="Pfam" id="PF08302"/>
    </source>
</evidence>
<evidence type="ECO:0000313" key="6">
    <source>
        <dbReference type="Proteomes" id="UP000230002"/>
    </source>
</evidence>
<evidence type="ECO:0000313" key="5">
    <source>
        <dbReference type="EMBL" id="PIL26852.1"/>
    </source>
</evidence>
<feature type="domain" description="tRNA ligase kinase" evidence="3">
    <location>
        <begin position="458"/>
        <end position="577"/>
    </location>
</feature>
<evidence type="ECO:0000259" key="3">
    <source>
        <dbReference type="Pfam" id="PF08303"/>
    </source>
</evidence>
<dbReference type="SUPFAM" id="SSF52540">
    <property type="entry name" value="P-loop containing nucleoside triphosphate hydrolases"/>
    <property type="match status" value="1"/>
</dbReference>
<dbReference type="GO" id="GO:0005634">
    <property type="term" value="C:nucleus"/>
    <property type="evidence" value="ECO:0007669"/>
    <property type="project" value="TreeGrafter"/>
</dbReference>
<dbReference type="GO" id="GO:0003972">
    <property type="term" value="F:RNA ligase (ATP) activity"/>
    <property type="evidence" value="ECO:0007669"/>
    <property type="project" value="InterPro"/>
</dbReference>
<feature type="compositionally biased region" description="Acidic residues" evidence="1">
    <location>
        <begin position="661"/>
        <end position="674"/>
    </location>
</feature>
<accession>A0A2G8RZA7</accession>
<proteinExistence type="predicted"/>
<dbReference type="OrthoDB" id="276239at2759"/>
<evidence type="ECO:0000256" key="1">
    <source>
        <dbReference type="SAM" id="MobiDB-lite"/>
    </source>
</evidence>
<feature type="domain" description="tRNA ligase phosphodiesterase" evidence="2">
    <location>
        <begin position="684"/>
        <end position="891"/>
    </location>
</feature>
<dbReference type="AlphaFoldDB" id="A0A2G8RZA7"/>
<dbReference type="GO" id="GO:0006388">
    <property type="term" value="P:tRNA splicing, via endonucleolytic cleavage and ligation"/>
    <property type="evidence" value="ECO:0007669"/>
    <property type="project" value="InterPro"/>
</dbReference>
<organism evidence="5 6">
    <name type="scientific">Ganoderma sinense ZZ0214-1</name>
    <dbReference type="NCBI Taxonomy" id="1077348"/>
    <lineage>
        <taxon>Eukaryota</taxon>
        <taxon>Fungi</taxon>
        <taxon>Dikarya</taxon>
        <taxon>Basidiomycota</taxon>
        <taxon>Agaricomycotina</taxon>
        <taxon>Agaricomycetes</taxon>
        <taxon>Polyporales</taxon>
        <taxon>Polyporaceae</taxon>
        <taxon>Ganoderma</taxon>
    </lineage>
</organism>
<reference evidence="5 6" key="1">
    <citation type="journal article" date="2015" name="Sci. Rep.">
        <title>Chromosome-level genome map provides insights into diverse defense mechanisms in the medicinal fungus Ganoderma sinense.</title>
        <authorList>
            <person name="Zhu Y."/>
            <person name="Xu J."/>
            <person name="Sun C."/>
            <person name="Zhou S."/>
            <person name="Xu H."/>
            <person name="Nelson D.R."/>
            <person name="Qian J."/>
            <person name="Song J."/>
            <person name="Luo H."/>
            <person name="Xiang L."/>
            <person name="Li Y."/>
            <person name="Xu Z."/>
            <person name="Ji A."/>
            <person name="Wang L."/>
            <person name="Lu S."/>
            <person name="Hayward A."/>
            <person name="Sun W."/>
            <person name="Li X."/>
            <person name="Schwartz D.C."/>
            <person name="Wang Y."/>
            <person name="Chen S."/>
        </authorList>
    </citation>
    <scope>NUCLEOTIDE SEQUENCE [LARGE SCALE GENOMIC DNA]</scope>
    <source>
        <strain evidence="5 6">ZZ0214-1</strain>
    </source>
</reference>
<name>A0A2G8RZA7_9APHY</name>
<evidence type="ECO:0000259" key="4">
    <source>
        <dbReference type="Pfam" id="PF09511"/>
    </source>
</evidence>
<feature type="region of interest" description="Disordered" evidence="1">
    <location>
        <begin position="427"/>
        <end position="447"/>
    </location>
</feature>
<dbReference type="PANTHER" id="PTHR32004:SF1">
    <property type="entry name" value="TRNA LIGASE"/>
    <property type="match status" value="1"/>
</dbReference>
<comment type="caution">
    <text evidence="5">The sequence shown here is derived from an EMBL/GenBank/DDBJ whole genome shotgun (WGS) entry which is preliminary data.</text>
</comment>
<gene>
    <name evidence="5" type="ORF">GSI_11032</name>
</gene>
<dbReference type="InterPro" id="IPR027417">
    <property type="entry name" value="P-loop_NTPase"/>
</dbReference>
<dbReference type="PANTHER" id="PTHR32004">
    <property type="entry name" value="TRNA LIGASE"/>
    <property type="match status" value="1"/>
</dbReference>
<feature type="compositionally biased region" description="Basic and acidic residues" evidence="1">
    <location>
        <begin position="681"/>
        <end position="695"/>
    </location>
</feature>
<feature type="region of interest" description="Disordered" evidence="1">
    <location>
        <begin position="648"/>
        <end position="709"/>
    </location>
</feature>
<dbReference type="InterPro" id="IPR015966">
    <property type="entry name" value="tRNA_lig_kin_fungi"/>
</dbReference>
<dbReference type="InterPro" id="IPR015965">
    <property type="entry name" value="tRNA_lig_PDEase"/>
</dbReference>
<feature type="domain" description="T4 RNA ligase 1-like N-terminal" evidence="4">
    <location>
        <begin position="96"/>
        <end position="349"/>
    </location>
</feature>
<evidence type="ECO:0008006" key="7">
    <source>
        <dbReference type="Google" id="ProtNLM"/>
    </source>
</evidence>
<feature type="region of interest" description="Disordered" evidence="1">
    <location>
        <begin position="1"/>
        <end position="22"/>
    </location>
</feature>
<dbReference type="STRING" id="1077348.A0A2G8RZA7"/>
<sequence>MASPSNSPSPAVHDPVAADDQHTELAEDLAKFFKDLNVDQEDHELIDSLKALSKKSPKLVKSSEYQAPADPRIFVRSWKMNEFKYYDVPSPFPTLARGLFTQDIKTSSGKMRHCIVARGYDKFFNIGEVPWTTWSSLESHTAPPYTLTLKSNGCIIFIAALTPAKLLVTSKHSVGPTPGASGPESHAQVGERWLRKHLAAANKTEEQLAQTLWEKNWTAVAELCDDSFEEHVLPYTADKTGLHLHGLNSCTKAFQTQPQPVVDAFAREWGFIPTLSTVLSTIPEVKAFTEQVAQAGHWNGDALEGFVVRTHVTAPPPGGKGKGKDRDGGTPYAAGSSFFFKVKFDEPYLMYRDWREVTKTLLSKGPSAGNVPKGKLRRPETQLYVRWVCGEIRRDRAQFDGFTKGKGIIATRERFLAWMASGEGKDALAHGEEGQTKAEENAEGGAGEDVDLTKGKVIIVPVAIPGVGKTSIAVGLQHLFGFAHVQSDDIASKKAAPIFIKHVSQALRTHDVVIADKNNHLTQHRAQLRTAASKLTPPARLLALHWPLDLPRATLHRLCSARIAARGTNHQTLHAGAHERVLWQFLDGTEELREAEVDAVVSMDVEEPLEDALARAAGAVARLLGRAQPDAESMGRALAAARVYEPRLKGGRKGGKRGAEAVEEEGDGEEDGAEGEAPAQETKKDKKNGTQDKKKEKGKKGKGKETGKPPRYYGILAEVDLHAVVAPALEAASLPPDAKKFWEKLVRGKRVQPRPHVTLVHSKQLPDPAPSALWERCRAVDALATPLLRFRLGDVVWNERIMAVTVVDVGVAAEGGEEEGRAEVAKFVRELGDEVAERLHVTVGTRDKSVPPVEAKDMVVEWKRQRKGGGKATGVWSVPLADVWAKGQVKGLFQ</sequence>
<protein>
    <recommendedName>
        <fullName evidence="7">tRNA ligase</fullName>
    </recommendedName>
</protein>
<dbReference type="Gene3D" id="3.40.50.300">
    <property type="entry name" value="P-loop containing nucleotide triphosphate hydrolases"/>
    <property type="match status" value="1"/>
</dbReference>
<dbReference type="Pfam" id="PF08303">
    <property type="entry name" value="tRNA_lig_kinase"/>
    <property type="match status" value="1"/>
</dbReference>
<dbReference type="InterPro" id="IPR019039">
    <property type="entry name" value="T4-Rnl1-like_N"/>
</dbReference>
<dbReference type="EMBL" id="AYKW01000035">
    <property type="protein sequence ID" value="PIL26852.1"/>
    <property type="molecule type" value="Genomic_DNA"/>
</dbReference>
<keyword evidence="6" id="KW-1185">Reference proteome</keyword>
<feature type="compositionally biased region" description="Basic and acidic residues" evidence="1">
    <location>
        <begin position="427"/>
        <end position="440"/>
    </location>
</feature>
<dbReference type="Pfam" id="PF09511">
    <property type="entry name" value="RNA_lig_T4_1"/>
    <property type="match status" value="1"/>
</dbReference>
<dbReference type="GO" id="GO:0005524">
    <property type="term" value="F:ATP binding"/>
    <property type="evidence" value="ECO:0007669"/>
    <property type="project" value="InterPro"/>
</dbReference>
<dbReference type="Pfam" id="PF08302">
    <property type="entry name" value="tRNA_lig_CPD"/>
    <property type="match status" value="1"/>
</dbReference>